<dbReference type="AlphaFoldDB" id="W6XVF5"/>
<keyword evidence="2" id="KW-0732">Signal</keyword>
<protein>
    <submittedName>
        <fullName evidence="3">Uncharacterized protein</fullName>
    </submittedName>
</protein>
<feature type="chain" id="PRO_5004885778" evidence="2">
    <location>
        <begin position="21"/>
        <end position="410"/>
    </location>
</feature>
<dbReference type="RefSeq" id="XP_007716549.1">
    <property type="nucleotide sequence ID" value="XM_007718359.1"/>
</dbReference>
<evidence type="ECO:0000256" key="1">
    <source>
        <dbReference type="SAM" id="MobiDB-lite"/>
    </source>
</evidence>
<dbReference type="GeneID" id="19149258"/>
<dbReference type="KEGG" id="bze:COCCADRAFT_40437"/>
<evidence type="ECO:0000256" key="2">
    <source>
        <dbReference type="SAM" id="SignalP"/>
    </source>
</evidence>
<dbReference type="HOGENOM" id="CLU_037962_1_0_1"/>
<name>W6XVF5_COCC2</name>
<reference evidence="3 4" key="1">
    <citation type="journal article" date="2013" name="PLoS Genet.">
        <title>Comparative genome structure, secondary metabolite, and effector coding capacity across Cochliobolus pathogens.</title>
        <authorList>
            <person name="Condon B.J."/>
            <person name="Leng Y."/>
            <person name="Wu D."/>
            <person name="Bushley K.E."/>
            <person name="Ohm R.A."/>
            <person name="Otillar R."/>
            <person name="Martin J."/>
            <person name="Schackwitz W."/>
            <person name="Grimwood J."/>
            <person name="MohdZainudin N."/>
            <person name="Xue C."/>
            <person name="Wang R."/>
            <person name="Manning V.A."/>
            <person name="Dhillon B."/>
            <person name="Tu Z.J."/>
            <person name="Steffenson B.J."/>
            <person name="Salamov A."/>
            <person name="Sun H."/>
            <person name="Lowry S."/>
            <person name="LaButti K."/>
            <person name="Han J."/>
            <person name="Copeland A."/>
            <person name="Lindquist E."/>
            <person name="Barry K."/>
            <person name="Schmutz J."/>
            <person name="Baker S.E."/>
            <person name="Ciuffetti L.M."/>
            <person name="Grigoriev I.V."/>
            <person name="Zhong S."/>
            <person name="Turgeon B.G."/>
        </authorList>
    </citation>
    <scope>NUCLEOTIDE SEQUENCE [LARGE SCALE GENOMIC DNA]</scope>
    <source>
        <strain evidence="3 4">26-R-13</strain>
    </source>
</reference>
<gene>
    <name evidence="3" type="ORF">COCCADRAFT_40437</name>
</gene>
<dbReference type="EMBL" id="KI964764">
    <property type="protein sequence ID" value="EUC29160.1"/>
    <property type="molecule type" value="Genomic_DNA"/>
</dbReference>
<sequence>MELISLTFLVFVHLVFLTAGEITQSGLTDKSLTKHSNPAIGSDTETVNVATTDDEWDRAVCKGTKLLFGTTLNPNQAILHCRPLTTPWHGTLVNELTTWGYYDASDDEDRKGACNFETKFSGLTRAFRELGVGMHDYTDGGPNRCFTVVHYDGPAVEKNPDGSMPRRSTQHYTVNGRRYKITGAHFIIGVNSKDGYMFFIDRSSPETQARLIWNVPTHIPIPRDEMPALRSSSDIAWGFWNRVSGYNLGGINAFISFEVVNEETGRIIDRAMKKNGHDEVPPWPGVRFNSGTEEYRALLGSPNGLAAGYLLTQHKREMGGNKYVSHIIVFMEDDPTGWPNLLFKVDWAPPPPPPPPPPQPSATQPLQAKSIGEHAQELQNEEQTHVEGAKILGSSRDGKHIVREHVIRAT</sequence>
<dbReference type="STRING" id="930089.W6XVF5"/>
<dbReference type="OrthoDB" id="5337308at2759"/>
<feature type="signal peptide" evidence="2">
    <location>
        <begin position="1"/>
        <end position="20"/>
    </location>
</feature>
<evidence type="ECO:0000313" key="4">
    <source>
        <dbReference type="Proteomes" id="UP000053841"/>
    </source>
</evidence>
<evidence type="ECO:0000313" key="3">
    <source>
        <dbReference type="EMBL" id="EUC29160.1"/>
    </source>
</evidence>
<feature type="compositionally biased region" description="Basic and acidic residues" evidence="1">
    <location>
        <begin position="371"/>
        <end position="388"/>
    </location>
</feature>
<organism evidence="3 4">
    <name type="scientific">Cochliobolus carbonum (strain 26-R-13)</name>
    <name type="common">Maize leaf spot fungus</name>
    <name type="synonym">Bipolaris zeicola</name>
    <dbReference type="NCBI Taxonomy" id="930089"/>
    <lineage>
        <taxon>Eukaryota</taxon>
        <taxon>Fungi</taxon>
        <taxon>Dikarya</taxon>
        <taxon>Ascomycota</taxon>
        <taxon>Pezizomycotina</taxon>
        <taxon>Dothideomycetes</taxon>
        <taxon>Pleosporomycetidae</taxon>
        <taxon>Pleosporales</taxon>
        <taxon>Pleosporineae</taxon>
        <taxon>Pleosporaceae</taxon>
        <taxon>Bipolaris</taxon>
    </lineage>
</organism>
<dbReference type="Proteomes" id="UP000053841">
    <property type="component" value="Unassembled WGS sequence"/>
</dbReference>
<feature type="region of interest" description="Disordered" evidence="1">
    <location>
        <begin position="344"/>
        <end position="399"/>
    </location>
</feature>
<keyword evidence="4" id="KW-1185">Reference proteome</keyword>
<proteinExistence type="predicted"/>
<accession>W6XVF5</accession>
<feature type="compositionally biased region" description="Pro residues" evidence="1">
    <location>
        <begin position="348"/>
        <end position="360"/>
    </location>
</feature>